<dbReference type="InterPro" id="IPR018060">
    <property type="entry name" value="HTH_AraC"/>
</dbReference>
<proteinExistence type="predicted"/>
<dbReference type="InterPro" id="IPR018062">
    <property type="entry name" value="HTH_AraC-typ_CS"/>
</dbReference>
<reference evidence="4 5" key="1">
    <citation type="submission" date="2015-05" db="EMBL/GenBank/DDBJ databases">
        <title>Whole genome sequence and identification of bacterial endophytes from Costus igneus.</title>
        <authorList>
            <person name="Lee Y.P."/>
            <person name="Gan H.M."/>
            <person name="Eng W."/>
            <person name="Wheatley M.S."/>
            <person name="Caraballo A."/>
            <person name="Polter S."/>
            <person name="Savka M.A."/>
            <person name="Hudson A.O."/>
        </authorList>
    </citation>
    <scope>NUCLEOTIDE SEQUENCE [LARGE SCALE GENOMIC DNA]</scope>
    <source>
        <strain evidence="4 5">RIT379</strain>
    </source>
</reference>
<comment type="caution">
    <text evidence="4">The sequence shown here is derived from an EMBL/GenBank/DDBJ whole genome shotgun (WGS) entry which is preliminary data.</text>
</comment>
<dbReference type="GeneID" id="56348489"/>
<evidence type="ECO:0000256" key="1">
    <source>
        <dbReference type="ARBA" id="ARBA00023015"/>
    </source>
</evidence>
<organism evidence="4 5">
    <name type="scientific">Niallia circulans</name>
    <name type="common">Bacillus circulans</name>
    <dbReference type="NCBI Taxonomy" id="1397"/>
    <lineage>
        <taxon>Bacteria</taxon>
        <taxon>Bacillati</taxon>
        <taxon>Bacillota</taxon>
        <taxon>Bacilli</taxon>
        <taxon>Bacillales</taxon>
        <taxon>Bacillaceae</taxon>
        <taxon>Niallia</taxon>
    </lineage>
</organism>
<gene>
    <name evidence="4" type="ORF">ABW02_15045</name>
</gene>
<evidence type="ECO:0000256" key="2">
    <source>
        <dbReference type="ARBA" id="ARBA00023125"/>
    </source>
</evidence>
<dbReference type="InterPro" id="IPR020449">
    <property type="entry name" value="Tscrpt_reg_AraC-type_HTH"/>
</dbReference>
<keyword evidence="1" id="KW-0805">Transcription regulation</keyword>
<keyword evidence="2" id="KW-0238">DNA-binding</keyword>
<dbReference type="PANTHER" id="PTHR43280:SF2">
    <property type="entry name" value="HTH-TYPE TRANSCRIPTIONAL REGULATOR EXSA"/>
    <property type="match status" value="1"/>
</dbReference>
<dbReference type="InterPro" id="IPR037923">
    <property type="entry name" value="HTH-like"/>
</dbReference>
<evidence type="ECO:0000313" key="4">
    <source>
        <dbReference type="EMBL" id="KLV25688.1"/>
    </source>
</evidence>
<protein>
    <submittedName>
        <fullName evidence="4">Uncharacterized protein</fullName>
    </submittedName>
</protein>
<dbReference type="InterPro" id="IPR014710">
    <property type="entry name" value="RmlC-like_jellyroll"/>
</dbReference>
<dbReference type="RefSeq" id="WP_047943113.1">
    <property type="nucleotide sequence ID" value="NZ_CP053989.1"/>
</dbReference>
<sequence length="287" mass="33071">MPATYIYSHLKGAVPFHSAGLFVSDVSWSHAPRRNPNEEIILCISGTLYLEVDNTAYELKENEFLFIPANTSFKGNKPSEKGLSFYWFHFYLPQGKETVSDPFVRKSSTPEIYLPLYSSEMNLCKTIILLNQLIASMKSSQTNNGFLDYLVTAILLELSEEARSVYEDTEEREPHNRFLHYVKEWIRMNSNHPLTIEEIANHFGYNKAYLSHTFSKNTGTTISQFILQVRMEKAKSLLLNTNDTVTKVAADCGFKDEKYFMRVFKQTENMTPTAFRSALRHIKLNNT</sequence>
<dbReference type="SUPFAM" id="SSF51215">
    <property type="entry name" value="Regulatory protein AraC"/>
    <property type="match status" value="1"/>
</dbReference>
<dbReference type="Pfam" id="PF12833">
    <property type="entry name" value="HTH_18"/>
    <property type="match status" value="1"/>
</dbReference>
<dbReference type="Gene3D" id="1.10.10.60">
    <property type="entry name" value="Homeodomain-like"/>
    <property type="match status" value="2"/>
</dbReference>
<dbReference type="Proteomes" id="UP000036045">
    <property type="component" value="Unassembled WGS sequence"/>
</dbReference>
<dbReference type="Pfam" id="PF02311">
    <property type="entry name" value="AraC_binding"/>
    <property type="match status" value="1"/>
</dbReference>
<dbReference type="PRINTS" id="PR00032">
    <property type="entry name" value="HTHARAC"/>
</dbReference>
<evidence type="ECO:0000256" key="3">
    <source>
        <dbReference type="ARBA" id="ARBA00023163"/>
    </source>
</evidence>
<dbReference type="PATRIC" id="fig|1397.4.peg.1184"/>
<dbReference type="EMBL" id="LDPH01000014">
    <property type="protein sequence ID" value="KLV25688.1"/>
    <property type="molecule type" value="Genomic_DNA"/>
</dbReference>
<dbReference type="Gene3D" id="2.60.120.10">
    <property type="entry name" value="Jelly Rolls"/>
    <property type="match status" value="1"/>
</dbReference>
<dbReference type="SUPFAM" id="SSF46689">
    <property type="entry name" value="Homeodomain-like"/>
    <property type="match status" value="2"/>
</dbReference>
<dbReference type="GO" id="GO:0003700">
    <property type="term" value="F:DNA-binding transcription factor activity"/>
    <property type="evidence" value="ECO:0007669"/>
    <property type="project" value="InterPro"/>
</dbReference>
<dbReference type="SMART" id="SM00342">
    <property type="entry name" value="HTH_ARAC"/>
    <property type="match status" value="1"/>
</dbReference>
<dbReference type="OrthoDB" id="192171at2"/>
<accession>A0A0J1II84</accession>
<keyword evidence="3" id="KW-0804">Transcription</keyword>
<dbReference type="PANTHER" id="PTHR43280">
    <property type="entry name" value="ARAC-FAMILY TRANSCRIPTIONAL REGULATOR"/>
    <property type="match status" value="1"/>
</dbReference>
<dbReference type="PROSITE" id="PS00041">
    <property type="entry name" value="HTH_ARAC_FAMILY_1"/>
    <property type="match status" value="1"/>
</dbReference>
<dbReference type="InterPro" id="IPR003313">
    <property type="entry name" value="AraC-bd"/>
</dbReference>
<keyword evidence="5" id="KW-1185">Reference proteome</keyword>
<evidence type="ECO:0000313" key="5">
    <source>
        <dbReference type="Proteomes" id="UP000036045"/>
    </source>
</evidence>
<name>A0A0J1II84_NIACI</name>
<dbReference type="PROSITE" id="PS01124">
    <property type="entry name" value="HTH_ARAC_FAMILY_2"/>
    <property type="match status" value="1"/>
</dbReference>
<dbReference type="InterPro" id="IPR009057">
    <property type="entry name" value="Homeodomain-like_sf"/>
</dbReference>
<dbReference type="GO" id="GO:0043565">
    <property type="term" value="F:sequence-specific DNA binding"/>
    <property type="evidence" value="ECO:0007669"/>
    <property type="project" value="InterPro"/>
</dbReference>
<dbReference type="AlphaFoldDB" id="A0A0J1II84"/>